<reference evidence="11" key="1">
    <citation type="submission" date="2016-11" db="EMBL/GenBank/DDBJ databases">
        <title>Mesorhizobium oceanicum sp. nov., isolated from deep seawater in South China Sea.</title>
        <authorList>
            <person name="Fu G.-Y."/>
        </authorList>
    </citation>
    <scope>NUCLEOTIDE SEQUENCE [LARGE SCALE GENOMIC DNA]</scope>
    <source>
        <strain evidence="11">B7</strain>
    </source>
</reference>
<sequence length="351" mass="38247">MTDERRPPVAFPMAAEETDETERTPRRQPRALTGAEFAEIRPAEIDVFDMEEIATAEPPPALPPKRRSHLGRVFLAATGVLVSMAIGLWTDRLIRDLFERADWLGWTALALAAVAVVALVAIVVRETISLTRLASVERMRARAADVLVRNDPKDARTLVDDLARFLSARPETAAGRRSLSELRDDVIDGPDLVRLAETELLVPLDRAAQAMILNAGKRVSMVTAVSPRAAVDLFYVLFESARLIRRIAELYGTRPGTLGFFRLAREVLAHLAVTGSIAAGDSIVQQLVGHGLAARLSAKLGEGVVNGMMTVRIGIAAMETARPLPFEAVRRPGMADFVSAIANFTRTKQSD</sequence>
<keyword evidence="3" id="KW-1003">Cell membrane</keyword>
<proteinExistence type="inferred from homology"/>
<comment type="subcellular location">
    <subcellularLocation>
        <location evidence="1">Cell inner membrane</location>
        <topology evidence="1">Multi-pass membrane protein</topology>
    </subcellularLocation>
</comment>
<dbReference type="Proteomes" id="UP000182840">
    <property type="component" value="Chromosome"/>
</dbReference>
<evidence type="ECO:0000256" key="3">
    <source>
        <dbReference type="ARBA" id="ARBA00022475"/>
    </source>
</evidence>
<dbReference type="GO" id="GO:0005886">
    <property type="term" value="C:plasma membrane"/>
    <property type="evidence" value="ECO:0007669"/>
    <property type="project" value="UniProtKB-SubCell"/>
</dbReference>
<evidence type="ECO:0000313" key="10">
    <source>
        <dbReference type="EMBL" id="APH72133.1"/>
    </source>
</evidence>
<evidence type="ECO:0000256" key="6">
    <source>
        <dbReference type="ARBA" id="ARBA00022989"/>
    </source>
</evidence>
<feature type="transmembrane region" description="Helical" evidence="9">
    <location>
        <begin position="103"/>
        <end position="124"/>
    </location>
</feature>
<dbReference type="RefSeq" id="WP_072604695.1">
    <property type="nucleotide sequence ID" value="NZ_CP018171.1"/>
</dbReference>
<protein>
    <submittedName>
        <fullName evidence="10">TIGR01620 family protein</fullName>
    </submittedName>
</protein>
<feature type="region of interest" description="Disordered" evidence="8">
    <location>
        <begin position="1"/>
        <end position="32"/>
    </location>
</feature>
<dbReference type="InterPro" id="IPR021147">
    <property type="entry name" value="DUF697"/>
</dbReference>
<keyword evidence="6 9" id="KW-1133">Transmembrane helix</keyword>
<evidence type="ECO:0000256" key="9">
    <source>
        <dbReference type="SAM" id="Phobius"/>
    </source>
</evidence>
<evidence type="ECO:0000256" key="7">
    <source>
        <dbReference type="ARBA" id="ARBA00023136"/>
    </source>
</evidence>
<dbReference type="STRING" id="1670800.BSQ44_12745"/>
<keyword evidence="7 9" id="KW-0472">Membrane</keyword>
<keyword evidence="4" id="KW-0997">Cell inner membrane</keyword>
<evidence type="ECO:0000256" key="4">
    <source>
        <dbReference type="ARBA" id="ARBA00022519"/>
    </source>
</evidence>
<organism evidence="10 11">
    <name type="scientific">Aquibium oceanicum</name>
    <dbReference type="NCBI Taxonomy" id="1670800"/>
    <lineage>
        <taxon>Bacteria</taxon>
        <taxon>Pseudomonadati</taxon>
        <taxon>Pseudomonadota</taxon>
        <taxon>Alphaproteobacteria</taxon>
        <taxon>Hyphomicrobiales</taxon>
        <taxon>Phyllobacteriaceae</taxon>
        <taxon>Aquibium</taxon>
    </lineage>
</organism>
<dbReference type="PANTHER" id="PTHR39342">
    <property type="entry name" value="UPF0283 MEMBRANE PROTEIN YCJF"/>
    <property type="match status" value="1"/>
</dbReference>
<keyword evidence="11" id="KW-1185">Reference proteome</keyword>
<evidence type="ECO:0000256" key="1">
    <source>
        <dbReference type="ARBA" id="ARBA00004429"/>
    </source>
</evidence>
<gene>
    <name evidence="10" type="ORF">BSQ44_12745</name>
</gene>
<evidence type="ECO:0000313" key="11">
    <source>
        <dbReference type="Proteomes" id="UP000182840"/>
    </source>
</evidence>
<dbReference type="EMBL" id="CP018171">
    <property type="protein sequence ID" value="APH72133.1"/>
    <property type="molecule type" value="Genomic_DNA"/>
</dbReference>
<keyword evidence="5 9" id="KW-0812">Transmembrane</keyword>
<evidence type="ECO:0000256" key="5">
    <source>
        <dbReference type="ARBA" id="ARBA00022692"/>
    </source>
</evidence>
<dbReference type="PANTHER" id="PTHR39342:SF1">
    <property type="entry name" value="UPF0283 MEMBRANE PROTEIN YCJF"/>
    <property type="match status" value="1"/>
</dbReference>
<name>A0A1L3SRT6_9HYPH</name>
<dbReference type="AlphaFoldDB" id="A0A1L3SRT6"/>
<dbReference type="NCBIfam" id="TIGR01620">
    <property type="entry name" value="hyp_HI0043"/>
    <property type="match status" value="1"/>
</dbReference>
<dbReference type="Pfam" id="PF05128">
    <property type="entry name" value="DUF697"/>
    <property type="match status" value="1"/>
</dbReference>
<feature type="transmembrane region" description="Helical" evidence="9">
    <location>
        <begin position="73"/>
        <end position="91"/>
    </location>
</feature>
<dbReference type="OrthoDB" id="9816060at2"/>
<evidence type="ECO:0000256" key="8">
    <source>
        <dbReference type="SAM" id="MobiDB-lite"/>
    </source>
</evidence>
<dbReference type="KEGG" id="meso:BSQ44_12745"/>
<evidence type="ECO:0000256" key="2">
    <source>
        <dbReference type="ARBA" id="ARBA00008255"/>
    </source>
</evidence>
<dbReference type="InterPro" id="IPR006507">
    <property type="entry name" value="UPF0283"/>
</dbReference>
<comment type="similarity">
    <text evidence="2">Belongs to the UPF0283 family.</text>
</comment>
<accession>A0A1L3SRT6</accession>